<proteinExistence type="predicted"/>
<dbReference type="SUPFAM" id="SSF49870">
    <property type="entry name" value="Osmotin, thaumatin-like protein"/>
    <property type="match status" value="1"/>
</dbReference>
<accession>A0A4U0XI87</accession>
<dbReference type="EMBL" id="NAJQ01000180">
    <property type="protein sequence ID" value="TKA75867.1"/>
    <property type="molecule type" value="Genomic_DNA"/>
</dbReference>
<dbReference type="Proteomes" id="UP000309340">
    <property type="component" value="Unassembled WGS sequence"/>
</dbReference>
<organism evidence="2 3">
    <name type="scientific">Friedmanniomyces simplex</name>
    <dbReference type="NCBI Taxonomy" id="329884"/>
    <lineage>
        <taxon>Eukaryota</taxon>
        <taxon>Fungi</taxon>
        <taxon>Dikarya</taxon>
        <taxon>Ascomycota</taxon>
        <taxon>Pezizomycotina</taxon>
        <taxon>Dothideomycetes</taxon>
        <taxon>Dothideomycetidae</taxon>
        <taxon>Mycosphaerellales</taxon>
        <taxon>Teratosphaeriaceae</taxon>
        <taxon>Friedmanniomyces</taxon>
    </lineage>
</organism>
<evidence type="ECO:0000313" key="3">
    <source>
        <dbReference type="Proteomes" id="UP000309340"/>
    </source>
</evidence>
<reference evidence="2 3" key="1">
    <citation type="submission" date="2017-03" db="EMBL/GenBank/DDBJ databases">
        <title>Genomes of endolithic fungi from Antarctica.</title>
        <authorList>
            <person name="Coleine C."/>
            <person name="Masonjones S."/>
            <person name="Stajich J.E."/>
        </authorList>
    </citation>
    <scope>NUCLEOTIDE SEQUENCE [LARGE SCALE GENOMIC DNA]</scope>
    <source>
        <strain evidence="2 3">CCFEE 5184</strain>
    </source>
</reference>
<keyword evidence="1" id="KW-0732">Signal</keyword>
<dbReference type="STRING" id="329884.A0A4U0XI87"/>
<keyword evidence="3" id="KW-1185">Reference proteome</keyword>
<sequence length="205" mass="21795">MHFSASTLSALLALAASTTSATPLAYNSSSSATLASRDDPNTFALHVWNNCHFTKEVALYSVTSDFKMLQRSPPTNIAPGKSLALAIAAPFRDSGMRLSGHAEWGTDGQWRPQALFEFGYSTYAGQEGTAYDLSLMSGSDPDIGMGVYPVPNGQGSGTCASKTCFPWDCPGNQGWLSPEQSDVGAVAPDTVCYKGRSSWKVVYCP</sequence>
<dbReference type="AlphaFoldDB" id="A0A4U0XI87"/>
<dbReference type="OrthoDB" id="3838727at2759"/>
<evidence type="ECO:0000313" key="2">
    <source>
        <dbReference type="EMBL" id="TKA75867.1"/>
    </source>
</evidence>
<name>A0A4U0XI87_9PEZI</name>
<evidence type="ECO:0000256" key="1">
    <source>
        <dbReference type="SAM" id="SignalP"/>
    </source>
</evidence>
<gene>
    <name evidence="2" type="ORF">B0A55_04864</name>
</gene>
<feature type="signal peptide" evidence="1">
    <location>
        <begin position="1"/>
        <end position="21"/>
    </location>
</feature>
<feature type="chain" id="PRO_5021025430" evidence="1">
    <location>
        <begin position="22"/>
        <end position="205"/>
    </location>
</feature>
<dbReference type="InterPro" id="IPR037176">
    <property type="entry name" value="Osmotin/thaumatin-like_sf"/>
</dbReference>
<comment type="caution">
    <text evidence="2">The sequence shown here is derived from an EMBL/GenBank/DDBJ whole genome shotgun (WGS) entry which is preliminary data.</text>
</comment>
<protein>
    <submittedName>
        <fullName evidence="2">Uncharacterized protein</fullName>
    </submittedName>
</protein>